<accession>A0ABX5YUX3</accession>
<keyword evidence="1" id="KW-0812">Transmembrane</keyword>
<evidence type="ECO:0008006" key="4">
    <source>
        <dbReference type="Google" id="ProtNLM"/>
    </source>
</evidence>
<sequence>MRFLLIFSGLLAVVAFVIGFVASLFIPDVTWIGRLGVAAIPAGCTFLAAILLFTRDSARHSATIKKVRGNLLASWDSTDEQFLSARPAEDPSLLLELREAIAQFFDVPACKISRNVDLISDLHVDPLEPSFQFAVVRPAIISRQKEPQSFGFSTTSLHTLDELVKAIREVLDREE</sequence>
<gene>
    <name evidence="2" type="ORF">GmarT_53910</name>
</gene>
<protein>
    <recommendedName>
        <fullName evidence="4">DUF1499 domain-containing protein</fullName>
    </recommendedName>
</protein>
<dbReference type="GeneID" id="98649820"/>
<evidence type="ECO:0000313" key="2">
    <source>
        <dbReference type="EMBL" id="QEG19491.1"/>
    </source>
</evidence>
<dbReference type="EMBL" id="CP042910">
    <property type="protein sequence ID" value="QEG19491.1"/>
    <property type="molecule type" value="Genomic_DNA"/>
</dbReference>
<proteinExistence type="predicted"/>
<organism evidence="2 3">
    <name type="scientific">Gimesia maris</name>
    <dbReference type="NCBI Taxonomy" id="122"/>
    <lineage>
        <taxon>Bacteria</taxon>
        <taxon>Pseudomonadati</taxon>
        <taxon>Planctomycetota</taxon>
        <taxon>Planctomycetia</taxon>
        <taxon>Planctomycetales</taxon>
        <taxon>Planctomycetaceae</taxon>
        <taxon>Gimesia</taxon>
    </lineage>
</organism>
<keyword evidence="1" id="KW-0472">Membrane</keyword>
<feature type="transmembrane region" description="Helical" evidence="1">
    <location>
        <begin position="35"/>
        <end position="54"/>
    </location>
</feature>
<reference evidence="2 3" key="1">
    <citation type="submission" date="2019-08" db="EMBL/GenBank/DDBJ databases">
        <title>Deep-cultivation of Planctomycetes and their phenomic and genomic characterization uncovers novel biology.</title>
        <authorList>
            <person name="Wiegand S."/>
            <person name="Jogler M."/>
            <person name="Boedeker C."/>
            <person name="Pinto D."/>
            <person name="Vollmers J."/>
            <person name="Rivas-Marin E."/>
            <person name="Kohn T."/>
            <person name="Peeters S.H."/>
            <person name="Heuer A."/>
            <person name="Rast P."/>
            <person name="Oberbeckmann S."/>
            <person name="Bunk B."/>
            <person name="Jeske O."/>
            <person name="Meyerdierks A."/>
            <person name="Storesund J.E."/>
            <person name="Kallscheuer N."/>
            <person name="Luecker S."/>
            <person name="Lage O.M."/>
            <person name="Pohl T."/>
            <person name="Merkel B.J."/>
            <person name="Hornburger P."/>
            <person name="Mueller R.-W."/>
            <person name="Bruemmer F."/>
            <person name="Labrenz M."/>
            <person name="Spormann A.M."/>
            <person name="Op den Camp H."/>
            <person name="Overmann J."/>
            <person name="Amann R."/>
            <person name="Jetten M.S.M."/>
            <person name="Mascher T."/>
            <person name="Medema M.H."/>
            <person name="Devos D.P."/>
            <person name="Kaster A.-K."/>
            <person name="Ovreas L."/>
            <person name="Rohde M."/>
            <person name="Galperin M.Y."/>
            <person name="Jogler C."/>
        </authorList>
    </citation>
    <scope>NUCLEOTIDE SEQUENCE [LARGE SCALE GENOMIC DNA]</scope>
    <source>
        <strain evidence="2 3">DSM 8797</strain>
    </source>
</reference>
<dbReference type="RefSeq" id="WP_002644625.1">
    <property type="nucleotide sequence ID" value="NZ_CAXAST010000005.1"/>
</dbReference>
<evidence type="ECO:0000256" key="1">
    <source>
        <dbReference type="SAM" id="Phobius"/>
    </source>
</evidence>
<dbReference type="Proteomes" id="UP000322887">
    <property type="component" value="Chromosome"/>
</dbReference>
<name>A0ABX5YUX3_9PLAN</name>
<keyword evidence="3" id="KW-1185">Reference proteome</keyword>
<evidence type="ECO:0000313" key="3">
    <source>
        <dbReference type="Proteomes" id="UP000322887"/>
    </source>
</evidence>
<keyword evidence="1" id="KW-1133">Transmembrane helix</keyword>